<dbReference type="WBParaSite" id="sdigi.contig138.g5083.t1">
    <property type="protein sequence ID" value="sdigi.contig138.g5083.t1"/>
    <property type="gene ID" value="sdigi.contig138.g5083"/>
</dbReference>
<feature type="compositionally biased region" description="Polar residues" evidence="3">
    <location>
        <begin position="416"/>
        <end position="450"/>
    </location>
</feature>
<protein>
    <submittedName>
        <fullName evidence="5">BACK domain-containing protein</fullName>
    </submittedName>
</protein>
<sequence>MIAEKNGETIINSYCNTYCTAEANGNICDSDDVLCDCIIITDDNDRYRLNSRFIEHRCPYLISSMIPNDITQQYTIHTSVTIDIANEWKLEKVIRCVVQSFVAGMNEENCIAVWRMCAKYLPEKTKKMDVWILLKKWISIDRKKRLPCYRHLLKCIRYKLLSDKEKEEIKKDLLRAKIDIASDSSITWSTCTEPRIQRDLLVAVGGWEKSGPSTCEINGTIIVAGGSDGRIRLRSAEIYDMRKNQWTKIRNMVQRRSDAAACAMDGKMYVAGGYTGETVLQTVEMYIPEMDIWTEIAHMNSPRSGLACVADKDFILIAGGFDGTNRLNSAEILRIGSAHTVNVEPMPSPRSNFAMCKMGNYIYAIGGYNTSVTKSVIRFDGKKWERICDVSVPRSALRVILLKAWPDPVQLLHGKNGNSKNTNSRCQTKSSTESQKTNDSKTFPNNHISN</sequence>
<dbReference type="Pfam" id="PF24681">
    <property type="entry name" value="Kelch_KLHDC2_KLHL20_DRC7"/>
    <property type="match status" value="1"/>
</dbReference>
<dbReference type="SMART" id="SM00612">
    <property type="entry name" value="Kelch"/>
    <property type="match status" value="4"/>
</dbReference>
<dbReference type="InterPro" id="IPR015915">
    <property type="entry name" value="Kelch-typ_b-propeller"/>
</dbReference>
<dbReference type="InterPro" id="IPR006652">
    <property type="entry name" value="Kelch_1"/>
</dbReference>
<proteinExistence type="predicted"/>
<organism evidence="4 5">
    <name type="scientific">Setaria digitata</name>
    <dbReference type="NCBI Taxonomy" id="48799"/>
    <lineage>
        <taxon>Eukaryota</taxon>
        <taxon>Metazoa</taxon>
        <taxon>Ecdysozoa</taxon>
        <taxon>Nematoda</taxon>
        <taxon>Chromadorea</taxon>
        <taxon>Rhabditida</taxon>
        <taxon>Spirurina</taxon>
        <taxon>Spiruromorpha</taxon>
        <taxon>Filarioidea</taxon>
        <taxon>Setariidae</taxon>
        <taxon>Setaria</taxon>
    </lineage>
</organism>
<keyword evidence="4" id="KW-1185">Reference proteome</keyword>
<evidence type="ECO:0000313" key="5">
    <source>
        <dbReference type="WBParaSite" id="sdigi.contig138.g5083.t1"/>
    </source>
</evidence>
<dbReference type="Proteomes" id="UP000887581">
    <property type="component" value="Unplaced"/>
</dbReference>
<dbReference type="PANTHER" id="PTHR46344:SF27">
    <property type="entry name" value="KELCH REPEAT SUPERFAMILY PROTEIN"/>
    <property type="match status" value="1"/>
</dbReference>
<evidence type="ECO:0000256" key="2">
    <source>
        <dbReference type="ARBA" id="ARBA00022737"/>
    </source>
</evidence>
<evidence type="ECO:0000313" key="4">
    <source>
        <dbReference type="Proteomes" id="UP000887581"/>
    </source>
</evidence>
<name>A0A915PFV3_9BILA</name>
<evidence type="ECO:0000256" key="1">
    <source>
        <dbReference type="ARBA" id="ARBA00022441"/>
    </source>
</evidence>
<dbReference type="PANTHER" id="PTHR46344">
    <property type="entry name" value="OS02G0202900 PROTEIN"/>
    <property type="match status" value="1"/>
</dbReference>
<accession>A0A915PFV3</accession>
<keyword evidence="1" id="KW-0880">Kelch repeat</keyword>
<keyword evidence="2" id="KW-0677">Repeat</keyword>
<feature type="region of interest" description="Disordered" evidence="3">
    <location>
        <begin position="412"/>
        <end position="450"/>
    </location>
</feature>
<dbReference type="Gene3D" id="2.120.10.80">
    <property type="entry name" value="Kelch-type beta propeller"/>
    <property type="match status" value="1"/>
</dbReference>
<reference evidence="5" key="1">
    <citation type="submission" date="2022-11" db="UniProtKB">
        <authorList>
            <consortium name="WormBaseParasite"/>
        </authorList>
    </citation>
    <scope>IDENTIFICATION</scope>
</reference>
<dbReference type="SUPFAM" id="SSF117281">
    <property type="entry name" value="Kelch motif"/>
    <property type="match status" value="1"/>
</dbReference>
<evidence type="ECO:0000256" key="3">
    <source>
        <dbReference type="SAM" id="MobiDB-lite"/>
    </source>
</evidence>
<dbReference type="AlphaFoldDB" id="A0A915PFV3"/>